<dbReference type="GO" id="GO:0003700">
    <property type="term" value="F:DNA-binding transcription factor activity"/>
    <property type="evidence" value="ECO:0007669"/>
    <property type="project" value="InterPro"/>
</dbReference>
<dbReference type="Pfam" id="PF00126">
    <property type="entry name" value="HTH_1"/>
    <property type="match status" value="1"/>
</dbReference>
<sequence length="292" mass="32664">MIFKAVADKGSFSSAAKELHMTQPAVSFHIQALEESLGAKLFDRSNKRVILTAAGRAFYAHAKKILSEYEEARKAVLETTGLISGTLSLSASLTIGEYMAPGLIGKFIQKYPDVKFLLQIENTEKTAKMVLDKSIDIGLVEGPVEEKALDVIKLYDDELVVIFPKKKNEERDLITIDDFLRYPLIMRERGSGTRRVFEDVLKSHGINPESLDITLELGSNQAIKEAVIAGLGISVLSKIAITRECKYGLLNFSRIKDLSFFRTFNIIINKNKILLPVEREFIKFAVDYGKTI</sequence>
<evidence type="ECO:0000313" key="7">
    <source>
        <dbReference type="Proteomes" id="UP000184088"/>
    </source>
</evidence>
<dbReference type="NCBIfam" id="NF040786">
    <property type="entry name" value="LysR_Sec_metab"/>
    <property type="match status" value="1"/>
</dbReference>
<evidence type="ECO:0000256" key="3">
    <source>
        <dbReference type="ARBA" id="ARBA00023125"/>
    </source>
</evidence>
<dbReference type="PROSITE" id="PS50931">
    <property type="entry name" value="HTH_LYSR"/>
    <property type="match status" value="1"/>
</dbReference>
<protein>
    <submittedName>
        <fullName evidence="6">Transcriptional regulator, LysR family</fullName>
    </submittedName>
</protein>
<accession>A0A1M4W1Q4</accession>
<dbReference type="InterPro" id="IPR036390">
    <property type="entry name" value="WH_DNA-bd_sf"/>
</dbReference>
<feature type="domain" description="HTH lysR-type" evidence="5">
    <location>
        <begin position="1"/>
        <end position="52"/>
    </location>
</feature>
<dbReference type="InterPro" id="IPR036388">
    <property type="entry name" value="WH-like_DNA-bd_sf"/>
</dbReference>
<dbReference type="CDD" id="cd08420">
    <property type="entry name" value="PBP2_CysL_like"/>
    <property type="match status" value="1"/>
</dbReference>
<keyword evidence="2" id="KW-0805">Transcription regulation</keyword>
<dbReference type="Gene3D" id="1.10.10.10">
    <property type="entry name" value="Winged helix-like DNA-binding domain superfamily/Winged helix DNA-binding domain"/>
    <property type="match status" value="1"/>
</dbReference>
<comment type="similarity">
    <text evidence="1">Belongs to the LysR transcriptional regulatory family.</text>
</comment>
<evidence type="ECO:0000256" key="1">
    <source>
        <dbReference type="ARBA" id="ARBA00009437"/>
    </source>
</evidence>
<keyword evidence="7" id="KW-1185">Reference proteome</keyword>
<evidence type="ECO:0000256" key="4">
    <source>
        <dbReference type="ARBA" id="ARBA00023163"/>
    </source>
</evidence>
<dbReference type="InterPro" id="IPR000847">
    <property type="entry name" value="LysR_HTH_N"/>
</dbReference>
<dbReference type="SUPFAM" id="SSF46785">
    <property type="entry name" value="Winged helix' DNA-binding domain"/>
    <property type="match status" value="1"/>
</dbReference>
<evidence type="ECO:0000259" key="5">
    <source>
        <dbReference type="PROSITE" id="PS50931"/>
    </source>
</evidence>
<dbReference type="PANTHER" id="PTHR30126">
    <property type="entry name" value="HTH-TYPE TRANSCRIPTIONAL REGULATOR"/>
    <property type="match status" value="1"/>
</dbReference>
<dbReference type="Gene3D" id="3.40.190.290">
    <property type="match status" value="1"/>
</dbReference>
<dbReference type="SUPFAM" id="SSF53850">
    <property type="entry name" value="Periplasmic binding protein-like II"/>
    <property type="match status" value="1"/>
</dbReference>
<proteinExistence type="inferred from homology"/>
<organism evidence="6 7">
    <name type="scientific">Caldanaerobius fijiensis DSM 17918</name>
    <dbReference type="NCBI Taxonomy" id="1121256"/>
    <lineage>
        <taxon>Bacteria</taxon>
        <taxon>Bacillati</taxon>
        <taxon>Bacillota</taxon>
        <taxon>Clostridia</taxon>
        <taxon>Thermoanaerobacterales</taxon>
        <taxon>Thermoanaerobacteraceae</taxon>
        <taxon>Caldanaerobius</taxon>
    </lineage>
</organism>
<dbReference type="PANTHER" id="PTHR30126:SF39">
    <property type="entry name" value="HTH-TYPE TRANSCRIPTIONAL REGULATOR CYSL"/>
    <property type="match status" value="1"/>
</dbReference>
<dbReference type="FunFam" id="1.10.10.10:FF:000001">
    <property type="entry name" value="LysR family transcriptional regulator"/>
    <property type="match status" value="1"/>
</dbReference>
<dbReference type="EMBL" id="FQVH01000005">
    <property type="protein sequence ID" value="SHE75080.1"/>
    <property type="molecule type" value="Genomic_DNA"/>
</dbReference>
<dbReference type="Pfam" id="PF03466">
    <property type="entry name" value="LysR_substrate"/>
    <property type="match status" value="1"/>
</dbReference>
<dbReference type="Proteomes" id="UP000184088">
    <property type="component" value="Unassembled WGS sequence"/>
</dbReference>
<name>A0A1M4W1Q4_9THEO</name>
<dbReference type="InterPro" id="IPR005119">
    <property type="entry name" value="LysR_subst-bd"/>
</dbReference>
<dbReference type="STRING" id="1121256.SAMN02746089_00728"/>
<keyword evidence="3" id="KW-0238">DNA-binding</keyword>
<evidence type="ECO:0000256" key="2">
    <source>
        <dbReference type="ARBA" id="ARBA00023015"/>
    </source>
</evidence>
<gene>
    <name evidence="6" type="ORF">SAMN02746089_00728</name>
</gene>
<dbReference type="InterPro" id="IPR047788">
    <property type="entry name" value="LysR-like_Sec_metab"/>
</dbReference>
<evidence type="ECO:0000313" key="6">
    <source>
        <dbReference type="EMBL" id="SHE75080.1"/>
    </source>
</evidence>
<dbReference type="GO" id="GO:0000976">
    <property type="term" value="F:transcription cis-regulatory region binding"/>
    <property type="evidence" value="ECO:0007669"/>
    <property type="project" value="TreeGrafter"/>
</dbReference>
<keyword evidence="4" id="KW-0804">Transcription</keyword>
<reference evidence="6 7" key="1">
    <citation type="submission" date="2016-11" db="EMBL/GenBank/DDBJ databases">
        <authorList>
            <person name="Jaros S."/>
            <person name="Januszkiewicz K."/>
            <person name="Wedrychowicz H."/>
        </authorList>
    </citation>
    <scope>NUCLEOTIDE SEQUENCE [LARGE SCALE GENOMIC DNA]</scope>
    <source>
        <strain evidence="6 7">DSM 17918</strain>
    </source>
</reference>
<dbReference type="PRINTS" id="PR00039">
    <property type="entry name" value="HTHLYSR"/>
</dbReference>
<dbReference type="AlphaFoldDB" id="A0A1M4W1Q4"/>